<dbReference type="KEGG" id="hgn:E6W36_14595"/>
<feature type="transmembrane region" description="Helical" evidence="1">
    <location>
        <begin position="12"/>
        <end position="32"/>
    </location>
</feature>
<dbReference type="AlphaFoldDB" id="A0A4D7C807"/>
<dbReference type="EMBL" id="CP039704">
    <property type="protein sequence ID" value="QCI80295.1"/>
    <property type="molecule type" value="Genomic_DNA"/>
</dbReference>
<keyword evidence="1" id="KW-0472">Membrane</keyword>
<reference evidence="3" key="1">
    <citation type="submission" date="2019-04" db="EMBL/GenBank/DDBJ databases">
        <title>Complete genome sequence of Sphingomonas sp. W1-2-3.</title>
        <authorList>
            <person name="Im W.T."/>
        </authorList>
    </citation>
    <scope>NUCLEOTIDE SEQUENCE [LARGE SCALE GENOMIC DNA]</scope>
    <source>
        <strain evidence="3">W1-2-3</strain>
    </source>
</reference>
<gene>
    <name evidence="2" type="ORF">E6W36_14595</name>
</gene>
<sequence length="62" mass="6982">MVVALPQSSSWTVTFADLMANFLCLMLLNLALSHTATEKVAPALRNFAPASMRRRPPPQRWR</sequence>
<keyword evidence="3" id="KW-1185">Reference proteome</keyword>
<evidence type="ECO:0000313" key="3">
    <source>
        <dbReference type="Proteomes" id="UP000298714"/>
    </source>
</evidence>
<dbReference type="Proteomes" id="UP000298714">
    <property type="component" value="Chromosome"/>
</dbReference>
<dbReference type="RefSeq" id="WP_222873162.1">
    <property type="nucleotide sequence ID" value="NZ_CP039704.1"/>
</dbReference>
<protein>
    <submittedName>
        <fullName evidence="2">Uncharacterized protein</fullName>
    </submittedName>
</protein>
<accession>A0A4D7C807</accession>
<proteinExistence type="predicted"/>
<name>A0A4D7C807_9SPHN</name>
<evidence type="ECO:0000256" key="1">
    <source>
        <dbReference type="SAM" id="Phobius"/>
    </source>
</evidence>
<dbReference type="GO" id="GO:0016020">
    <property type="term" value="C:membrane"/>
    <property type="evidence" value="ECO:0007669"/>
    <property type="project" value="UniProtKB-SubCell"/>
</dbReference>
<organism evidence="2 3">
    <name type="scientific">Hankyongella ginsenosidimutans</name>
    <dbReference type="NCBI Taxonomy" id="1763828"/>
    <lineage>
        <taxon>Bacteria</taxon>
        <taxon>Pseudomonadati</taxon>
        <taxon>Pseudomonadota</taxon>
        <taxon>Alphaproteobacteria</taxon>
        <taxon>Sphingomonadales</taxon>
        <taxon>Sphingomonadaceae</taxon>
        <taxon>Hankyongella</taxon>
    </lineage>
</organism>
<evidence type="ECO:0000313" key="2">
    <source>
        <dbReference type="EMBL" id="QCI80295.1"/>
    </source>
</evidence>
<keyword evidence="1" id="KW-0812">Transmembrane</keyword>
<keyword evidence="1" id="KW-1133">Transmembrane helix</keyword>